<dbReference type="Proteomes" id="UP000594261">
    <property type="component" value="Chromosome 11"/>
</dbReference>
<organism evidence="1 2">
    <name type="scientific">Quercus lobata</name>
    <name type="common">Valley oak</name>
    <dbReference type="NCBI Taxonomy" id="97700"/>
    <lineage>
        <taxon>Eukaryota</taxon>
        <taxon>Viridiplantae</taxon>
        <taxon>Streptophyta</taxon>
        <taxon>Embryophyta</taxon>
        <taxon>Tracheophyta</taxon>
        <taxon>Spermatophyta</taxon>
        <taxon>Magnoliopsida</taxon>
        <taxon>eudicotyledons</taxon>
        <taxon>Gunneridae</taxon>
        <taxon>Pentapetalae</taxon>
        <taxon>rosids</taxon>
        <taxon>fabids</taxon>
        <taxon>Fagales</taxon>
        <taxon>Fagaceae</taxon>
        <taxon>Quercus</taxon>
    </lineage>
</organism>
<protein>
    <recommendedName>
        <fullName evidence="3">Reverse transcriptase</fullName>
    </recommendedName>
</protein>
<dbReference type="EMBL" id="LRBV02000011">
    <property type="status" value="NOT_ANNOTATED_CDS"/>
    <property type="molecule type" value="Genomic_DNA"/>
</dbReference>
<dbReference type="Gramene" id="QL11p026995:mrna">
    <property type="protein sequence ID" value="QL11p026995:mrna"/>
    <property type="gene ID" value="QL11p026995"/>
</dbReference>
<accession>A0A7N2MXJ0</accession>
<dbReference type="InParanoid" id="A0A7N2MXJ0"/>
<keyword evidence="2" id="KW-1185">Reference proteome</keyword>
<dbReference type="AlphaFoldDB" id="A0A7N2MXJ0"/>
<evidence type="ECO:0000313" key="2">
    <source>
        <dbReference type="Proteomes" id="UP000594261"/>
    </source>
</evidence>
<dbReference type="EnsemblPlants" id="QL11p026995:mrna">
    <property type="protein sequence ID" value="QL11p026995:mrna"/>
    <property type="gene ID" value="QL11p026995"/>
</dbReference>
<evidence type="ECO:0008006" key="3">
    <source>
        <dbReference type="Google" id="ProtNLM"/>
    </source>
</evidence>
<proteinExistence type="predicted"/>
<name>A0A7N2MXJ0_QUELO</name>
<reference evidence="1 2" key="1">
    <citation type="journal article" date="2016" name="G3 (Bethesda)">
        <title>First Draft Assembly and Annotation of the Genome of a California Endemic Oak Quercus lobata Nee (Fagaceae).</title>
        <authorList>
            <person name="Sork V.L."/>
            <person name="Fitz-Gibbon S.T."/>
            <person name="Puiu D."/>
            <person name="Crepeau M."/>
            <person name="Gugger P.F."/>
            <person name="Sherman R."/>
            <person name="Stevens K."/>
            <person name="Langley C.H."/>
            <person name="Pellegrini M."/>
            <person name="Salzberg S.L."/>
        </authorList>
    </citation>
    <scope>NUCLEOTIDE SEQUENCE [LARGE SCALE GENOMIC DNA]</scope>
    <source>
        <strain evidence="1 2">cv. SW786</strain>
    </source>
</reference>
<sequence length="539" mass="62082">MIQDDFNFRVCGDWELIAKSLWCGQHVDSSYLGSCGASGGVLLMWDMQVVDKVEVAMGCFSVSCKFKNVVDQFVWAFTRVYGPNSMSERRFLWEELFGLSSWWNVPWCIRGDFDVEEVLPGLIFEKLSRKQGWTVSCSLQIGRLSFLLFVREECLGFYQITFRLYKRVEPFIIRARGYLDLGTCGLRMRALCKGCDLGGNLIIFKLWKDLSELETIKESCGLTAEDKLDLERIQGELEKASLLEEICWRQKSRVLCIREGDRNTKFFHRITNSHRRFNSIDRLMVDAKLSSDPKDIVKGISRFYRQLYSENVVDRPVLDDVDISRISEEDALWLDRPFDEEKVYGVINGFNGDNAPGPNDFFGSSKGIRQGDPLSSLLFDVVMEALSRMLDVAVVAGQFSGFFAFFPSFEIFGALDVKFKEVSIWNPILEKMERRLAGWKRLYLLKRGKDWEEDSFDQFMVIVYSSKVRGVGPHKNEVFCAAVPDGLKNQIVEILQFKRASILIKCKDFNFQVLGKIKTGLGSELDHMAWYPFRVNFVH</sequence>
<evidence type="ECO:0000313" key="1">
    <source>
        <dbReference type="EnsemblPlants" id="QL11p026995:mrna"/>
    </source>
</evidence>
<reference evidence="1" key="2">
    <citation type="submission" date="2021-01" db="UniProtKB">
        <authorList>
            <consortium name="EnsemblPlants"/>
        </authorList>
    </citation>
    <scope>IDENTIFICATION</scope>
</reference>